<feature type="region of interest" description="Disordered" evidence="1">
    <location>
        <begin position="385"/>
        <end position="433"/>
    </location>
</feature>
<feature type="region of interest" description="Disordered" evidence="1">
    <location>
        <begin position="173"/>
        <end position="283"/>
    </location>
</feature>
<dbReference type="AlphaFoldDB" id="A0A8K0VSI3"/>
<name>A0A8K0VSI3_9PLEO</name>
<evidence type="ECO:0000313" key="3">
    <source>
        <dbReference type="EMBL" id="KAH7072333.1"/>
    </source>
</evidence>
<feature type="signal peptide" evidence="2">
    <location>
        <begin position="1"/>
        <end position="16"/>
    </location>
</feature>
<reference evidence="3" key="1">
    <citation type="journal article" date="2021" name="Nat. Commun.">
        <title>Genetic determinants of endophytism in the Arabidopsis root mycobiome.</title>
        <authorList>
            <person name="Mesny F."/>
            <person name="Miyauchi S."/>
            <person name="Thiergart T."/>
            <person name="Pickel B."/>
            <person name="Atanasova L."/>
            <person name="Karlsson M."/>
            <person name="Huettel B."/>
            <person name="Barry K.W."/>
            <person name="Haridas S."/>
            <person name="Chen C."/>
            <person name="Bauer D."/>
            <person name="Andreopoulos W."/>
            <person name="Pangilinan J."/>
            <person name="LaButti K."/>
            <person name="Riley R."/>
            <person name="Lipzen A."/>
            <person name="Clum A."/>
            <person name="Drula E."/>
            <person name="Henrissat B."/>
            <person name="Kohler A."/>
            <person name="Grigoriev I.V."/>
            <person name="Martin F.M."/>
            <person name="Hacquard S."/>
        </authorList>
    </citation>
    <scope>NUCLEOTIDE SEQUENCE</scope>
    <source>
        <strain evidence="3">MPI-SDFR-AT-0120</strain>
    </source>
</reference>
<keyword evidence="2" id="KW-0732">Signal</keyword>
<dbReference type="EMBL" id="JAGMVJ010000023">
    <property type="protein sequence ID" value="KAH7072333.1"/>
    <property type="molecule type" value="Genomic_DNA"/>
</dbReference>
<feature type="compositionally biased region" description="Polar residues" evidence="1">
    <location>
        <begin position="243"/>
        <end position="257"/>
    </location>
</feature>
<keyword evidence="4" id="KW-1185">Reference proteome</keyword>
<feature type="chain" id="PRO_5035466302" evidence="2">
    <location>
        <begin position="17"/>
        <end position="433"/>
    </location>
</feature>
<gene>
    <name evidence="3" type="ORF">FB567DRAFT_554011</name>
</gene>
<proteinExistence type="predicted"/>
<dbReference type="OrthoDB" id="3801404at2759"/>
<comment type="caution">
    <text evidence="3">The sequence shown here is derived from an EMBL/GenBank/DDBJ whole genome shotgun (WGS) entry which is preliminary data.</text>
</comment>
<sequence>MKTGAILTGVVAITTAVPAVTTRKESSVPSAAIISARQHIGCEDVGTDHKCSYYKDDAKIEDRSGVYHDARVYSPTHAEYKPSTYTLPAYTSAFLEYKSSPEAYDRPKRTSADPAYRSTPTSRAYDLTKFSSAPPEYKWTPILYLPPHHTSMHSKYKPTMAYPIHKPIHEMHSVPTPSYGRRGNRDPCELPICPPSSPPEYRSTLSKPTHYDSPAFAPPSPVAYKSTTSTYPPPFPSRHDHTPSSAPYETMSPSKVSHGNKPEASYGDKPKARHGGRPQRTYGARWTMSTSSPFCDFVESECVDCSKQPDSCDKKQCTYRGLCDVTTLCKEIGEACQCPSWFEGETMFLRRVPRNPMVATRSRRAVRLDISRSLMTSMYRLLFHGPHGAKSSEQPPAPKPSEDLVQGPKNGAEYPHGPGSPSHAPDGKMVKSN</sequence>
<dbReference type="Proteomes" id="UP000813461">
    <property type="component" value="Unassembled WGS sequence"/>
</dbReference>
<accession>A0A8K0VSI3</accession>
<organism evidence="3 4">
    <name type="scientific">Paraphoma chrysanthemicola</name>
    <dbReference type="NCBI Taxonomy" id="798071"/>
    <lineage>
        <taxon>Eukaryota</taxon>
        <taxon>Fungi</taxon>
        <taxon>Dikarya</taxon>
        <taxon>Ascomycota</taxon>
        <taxon>Pezizomycotina</taxon>
        <taxon>Dothideomycetes</taxon>
        <taxon>Pleosporomycetidae</taxon>
        <taxon>Pleosporales</taxon>
        <taxon>Pleosporineae</taxon>
        <taxon>Phaeosphaeriaceae</taxon>
        <taxon>Paraphoma</taxon>
    </lineage>
</organism>
<protein>
    <submittedName>
        <fullName evidence="3">Uncharacterized protein</fullName>
    </submittedName>
</protein>
<evidence type="ECO:0000256" key="1">
    <source>
        <dbReference type="SAM" id="MobiDB-lite"/>
    </source>
</evidence>
<evidence type="ECO:0000313" key="4">
    <source>
        <dbReference type="Proteomes" id="UP000813461"/>
    </source>
</evidence>
<evidence type="ECO:0000256" key="2">
    <source>
        <dbReference type="SAM" id="SignalP"/>
    </source>
</evidence>